<dbReference type="RefSeq" id="WP_003756079.1">
    <property type="nucleotide sequence ID" value="NZ_GL538352.1"/>
</dbReference>
<reference evidence="2" key="1">
    <citation type="submission" date="2010-06" db="EMBL/GenBank/DDBJ databases">
        <authorList>
            <person name="Muzny D."/>
            <person name="Qin X."/>
            <person name="Buhay C."/>
            <person name="Dugan-Rocha S."/>
            <person name="Ding Y."/>
            <person name="Chen G."/>
            <person name="Hawes A."/>
            <person name="Holder M."/>
            <person name="Jhangiani S."/>
            <person name="Johnson A."/>
            <person name="Khan Z."/>
            <person name="Li Z."/>
            <person name="Liu W."/>
            <person name="Liu X."/>
            <person name="Perez L."/>
            <person name="Shen H."/>
            <person name="Wang Q."/>
            <person name="Watt J."/>
            <person name="Xi L."/>
            <person name="Xin Y."/>
            <person name="Zhou J."/>
            <person name="Deng J."/>
            <person name="Jiang H."/>
            <person name="Liu Y."/>
            <person name="Qu J."/>
            <person name="Song X.-Z."/>
            <person name="Zhang L."/>
            <person name="Villasana D."/>
            <person name="Johnson A."/>
            <person name="Liu J."/>
            <person name="Liyanage D."/>
            <person name="Lorensuhewa L."/>
            <person name="Robinson T."/>
            <person name="Song A."/>
            <person name="Song B.-B."/>
            <person name="Dinh H."/>
            <person name="Thornton R."/>
            <person name="Coyle M."/>
            <person name="Francisco L."/>
            <person name="Jackson L."/>
            <person name="Javaid M."/>
            <person name="Korchina V."/>
            <person name="Kovar C."/>
            <person name="Mata R."/>
            <person name="Mathew T."/>
            <person name="Ngo R."/>
            <person name="Nguyen L."/>
            <person name="Nguyen N."/>
            <person name="Okwuonu G."/>
            <person name="Ongeri F."/>
            <person name="Pham C."/>
            <person name="Simmons D."/>
            <person name="Wilczek-Boney K."/>
            <person name="Hale W."/>
            <person name="Jakkamsetti A."/>
            <person name="Pham P."/>
            <person name="Ruth R."/>
            <person name="San Lucas F."/>
            <person name="Warren J."/>
            <person name="Zhang J."/>
            <person name="Zhao Z."/>
            <person name="Zhou C."/>
            <person name="Zhu D."/>
            <person name="Lee S."/>
            <person name="Bess C."/>
            <person name="Blankenburg K."/>
            <person name="Forbes L."/>
            <person name="Fu Q."/>
            <person name="Gubbala S."/>
            <person name="Hirani K."/>
            <person name="Jayaseelan J.C."/>
            <person name="Lara F."/>
            <person name="Munidasa M."/>
            <person name="Palculict T."/>
            <person name="Patil S."/>
            <person name="Pu L.-L."/>
            <person name="Saada N."/>
            <person name="Tang L."/>
            <person name="Weissenberger G."/>
            <person name="Zhu Y."/>
            <person name="Hemphill L."/>
            <person name="Shang Y."/>
            <person name="Youmans B."/>
            <person name="Ayvaz T."/>
            <person name="Ross M."/>
            <person name="Santibanez J."/>
            <person name="Aqrawi P."/>
            <person name="Gross S."/>
            <person name="Joshi V."/>
            <person name="Fowler G."/>
            <person name="Nazareth L."/>
            <person name="Reid J."/>
            <person name="Worley K."/>
            <person name="Petrosino J."/>
            <person name="Highlander S."/>
            <person name="Gibbs R."/>
        </authorList>
    </citation>
    <scope>NUCLEOTIDE SEQUENCE [LARGE SCALE GENOMIC DNA]</scope>
    <source>
        <strain evidence="2">DSM 20601</strain>
    </source>
</reference>
<dbReference type="AlphaFoldDB" id="D7V038"/>
<evidence type="ECO:0000313" key="3">
    <source>
        <dbReference type="Proteomes" id="UP000010119"/>
    </source>
</evidence>
<organism evidence="2 3">
    <name type="scientific">Listeria grayi DSM 20601</name>
    <dbReference type="NCBI Taxonomy" id="525367"/>
    <lineage>
        <taxon>Bacteria</taxon>
        <taxon>Bacillati</taxon>
        <taxon>Bacillota</taxon>
        <taxon>Bacilli</taxon>
        <taxon>Bacillales</taxon>
        <taxon>Listeriaceae</taxon>
        <taxon>Listeria</taxon>
    </lineage>
</organism>
<dbReference type="Proteomes" id="UP000010119">
    <property type="component" value="Unassembled WGS sequence"/>
</dbReference>
<accession>D7V038</accession>
<evidence type="ECO:0000256" key="1">
    <source>
        <dbReference type="SAM" id="MobiDB-lite"/>
    </source>
</evidence>
<dbReference type="Gene3D" id="3.30.1490.480">
    <property type="entry name" value="Endolytic murein transglycosylase"/>
    <property type="match status" value="1"/>
</dbReference>
<dbReference type="HOGENOM" id="CLU_133668_0_0_9"/>
<evidence type="ECO:0008006" key="4">
    <source>
        <dbReference type="Google" id="ProtNLM"/>
    </source>
</evidence>
<dbReference type="STRING" id="525367.HMPREF0556_12476"/>
<name>D7V038_LISGR</name>
<feature type="region of interest" description="Disordered" evidence="1">
    <location>
        <begin position="61"/>
        <end position="95"/>
    </location>
</feature>
<dbReference type="EMBL" id="ACCR02000005">
    <property type="protein sequence ID" value="EFI83791.1"/>
    <property type="molecule type" value="Genomic_DNA"/>
</dbReference>
<dbReference type="eggNOG" id="COG1559">
    <property type="taxonomic scope" value="Bacteria"/>
</dbReference>
<gene>
    <name evidence="2" type="ORF">HMPREF0556_12476</name>
</gene>
<sequence length="166" mass="19099">MKKNLQMLALGFLISALLLFVYVQFFSTDTQANQKKDTANSTEVKKWKQKYSDLLAKQELEKTKQAEDSAKKEEEQKQADAKKQDASKKEQAEKNKVKKYTLRIAKGDPSSKAGEVLESEGIIKSAKDFDKFLRKNDYEKYVRDGKYKLSSDMSYEKIAKILAHKN</sequence>
<comment type="caution">
    <text evidence="2">The sequence shown here is derived from an EMBL/GenBank/DDBJ whole genome shotgun (WGS) entry which is preliminary data.</text>
</comment>
<proteinExistence type="predicted"/>
<protein>
    <recommendedName>
        <fullName evidence="4">YceG-like family protein</fullName>
    </recommendedName>
</protein>
<evidence type="ECO:0000313" key="2">
    <source>
        <dbReference type="EMBL" id="EFI83791.1"/>
    </source>
</evidence>
<keyword evidence="3" id="KW-1185">Reference proteome</keyword>